<organism evidence="2 3">
    <name type="scientific">Anas platyrhynchos</name>
    <name type="common">Mallard</name>
    <name type="synonym">Anas boschas</name>
    <dbReference type="NCBI Taxonomy" id="8839"/>
    <lineage>
        <taxon>Eukaryota</taxon>
        <taxon>Metazoa</taxon>
        <taxon>Chordata</taxon>
        <taxon>Craniata</taxon>
        <taxon>Vertebrata</taxon>
        <taxon>Euteleostomi</taxon>
        <taxon>Archelosauria</taxon>
        <taxon>Archosauria</taxon>
        <taxon>Dinosauria</taxon>
        <taxon>Saurischia</taxon>
        <taxon>Theropoda</taxon>
        <taxon>Coelurosauria</taxon>
        <taxon>Aves</taxon>
        <taxon>Neognathae</taxon>
        <taxon>Galloanserae</taxon>
        <taxon>Anseriformes</taxon>
        <taxon>Anatidae</taxon>
        <taxon>Anatinae</taxon>
        <taxon>Anas</taxon>
    </lineage>
</organism>
<sequence>MAMFEELSYTQQVLKLESKKQGNAIDTKFTQHPLRCKGTNLQRAPSTSKEQHGEQAQIHLSGILGLLPTKGDQKARRPSGTEATYHQGKHQPEELSSLRKGSVNTSKRERGICNTSPTGVTVTSQNQMYFNIYLQCIY</sequence>
<evidence type="ECO:0000256" key="1">
    <source>
        <dbReference type="SAM" id="MobiDB-lite"/>
    </source>
</evidence>
<accession>R0JJS7</accession>
<proteinExistence type="predicted"/>
<protein>
    <submittedName>
        <fullName evidence="2">Uncharacterized protein</fullName>
    </submittedName>
</protein>
<dbReference type="AlphaFoldDB" id="R0JJS7"/>
<dbReference type="Proteomes" id="UP000296049">
    <property type="component" value="Unassembled WGS sequence"/>
</dbReference>
<evidence type="ECO:0000313" key="3">
    <source>
        <dbReference type="Proteomes" id="UP000296049"/>
    </source>
</evidence>
<keyword evidence="3" id="KW-1185">Reference proteome</keyword>
<reference evidence="3" key="1">
    <citation type="journal article" date="2013" name="Nat. Genet.">
        <title>The duck genome and transcriptome provide insight into an avian influenza virus reservoir species.</title>
        <authorList>
            <person name="Huang Y."/>
            <person name="Li Y."/>
            <person name="Burt D.W."/>
            <person name="Chen H."/>
            <person name="Zhang Y."/>
            <person name="Qian W."/>
            <person name="Kim H."/>
            <person name="Gan S."/>
            <person name="Zhao Y."/>
            <person name="Li J."/>
            <person name="Yi K."/>
            <person name="Feng H."/>
            <person name="Zhu P."/>
            <person name="Li B."/>
            <person name="Liu Q."/>
            <person name="Fairley S."/>
            <person name="Magor K.E."/>
            <person name="Du Z."/>
            <person name="Hu X."/>
            <person name="Goodman L."/>
            <person name="Tafer H."/>
            <person name="Vignal A."/>
            <person name="Lee T."/>
            <person name="Kim K.W."/>
            <person name="Sheng Z."/>
            <person name="An Y."/>
            <person name="Searle S."/>
            <person name="Herrero J."/>
            <person name="Groenen M.A."/>
            <person name="Crooijmans R.P."/>
            <person name="Faraut T."/>
            <person name="Cai Q."/>
            <person name="Webster R.G."/>
            <person name="Aldridge J.R."/>
            <person name="Warren W.C."/>
            <person name="Bartschat S."/>
            <person name="Kehr S."/>
            <person name="Marz M."/>
            <person name="Stadler P.F."/>
            <person name="Smith J."/>
            <person name="Kraus R.H."/>
            <person name="Zhao Y."/>
            <person name="Ren L."/>
            <person name="Fei J."/>
            <person name="Morisson M."/>
            <person name="Kaiser P."/>
            <person name="Griffin D.K."/>
            <person name="Rao M."/>
            <person name="Pitel F."/>
            <person name="Wang J."/>
            <person name="Li N."/>
        </authorList>
    </citation>
    <scope>NUCLEOTIDE SEQUENCE [LARGE SCALE GENOMIC DNA]</scope>
</reference>
<gene>
    <name evidence="2" type="ORF">Anapl_10559</name>
</gene>
<name>R0JJS7_ANAPL</name>
<evidence type="ECO:0000313" key="2">
    <source>
        <dbReference type="EMBL" id="EOA97520.1"/>
    </source>
</evidence>
<dbReference type="EMBL" id="KB743662">
    <property type="protein sequence ID" value="EOA97520.1"/>
    <property type="molecule type" value="Genomic_DNA"/>
</dbReference>
<feature type="region of interest" description="Disordered" evidence="1">
    <location>
        <begin position="67"/>
        <end position="111"/>
    </location>
</feature>